<keyword evidence="8" id="KW-0175">Coiled coil</keyword>
<dbReference type="InterPro" id="IPR002490">
    <property type="entry name" value="V-ATPase_116kDa_su"/>
</dbReference>
<evidence type="ECO:0000313" key="10">
    <source>
        <dbReference type="EMBL" id="HIV12410.1"/>
    </source>
</evidence>
<reference evidence="10" key="2">
    <citation type="journal article" date="2021" name="PeerJ">
        <title>Extensive microbial diversity within the chicken gut microbiome revealed by metagenomics and culture.</title>
        <authorList>
            <person name="Gilroy R."/>
            <person name="Ravi A."/>
            <person name="Getino M."/>
            <person name="Pursley I."/>
            <person name="Horton D.L."/>
            <person name="Alikhan N.F."/>
            <person name="Baker D."/>
            <person name="Gharbi K."/>
            <person name="Hall N."/>
            <person name="Watson M."/>
            <person name="Adriaenssens E.M."/>
            <person name="Foster-Nyarko E."/>
            <person name="Jarju S."/>
            <person name="Secka A."/>
            <person name="Antonio M."/>
            <person name="Oren A."/>
            <person name="Chaudhuri R.R."/>
            <person name="La Ragione R."/>
            <person name="Hildebrand F."/>
            <person name="Pallen M.J."/>
        </authorList>
    </citation>
    <scope>NUCLEOTIDE SEQUENCE</scope>
    <source>
        <strain evidence="10">ChiBcec2-4451</strain>
    </source>
</reference>
<keyword evidence="4 9" id="KW-0812">Transmembrane</keyword>
<feature type="coiled-coil region" evidence="8">
    <location>
        <begin position="81"/>
        <end position="115"/>
    </location>
</feature>
<evidence type="ECO:0000256" key="2">
    <source>
        <dbReference type="ARBA" id="ARBA00009904"/>
    </source>
</evidence>
<keyword evidence="5 9" id="KW-1133">Transmembrane helix</keyword>
<dbReference type="PANTHER" id="PTHR11629:SF63">
    <property type="entry name" value="V-TYPE PROTON ATPASE SUBUNIT A"/>
    <property type="match status" value="1"/>
</dbReference>
<dbReference type="GO" id="GO:0051117">
    <property type="term" value="F:ATPase binding"/>
    <property type="evidence" value="ECO:0007669"/>
    <property type="project" value="TreeGrafter"/>
</dbReference>
<feature type="transmembrane region" description="Helical" evidence="9">
    <location>
        <begin position="350"/>
        <end position="381"/>
    </location>
</feature>
<keyword evidence="7 9" id="KW-0472">Membrane</keyword>
<feature type="transmembrane region" description="Helical" evidence="9">
    <location>
        <begin position="388"/>
        <end position="412"/>
    </location>
</feature>
<proteinExistence type="inferred from homology"/>
<evidence type="ECO:0000256" key="3">
    <source>
        <dbReference type="ARBA" id="ARBA00022448"/>
    </source>
</evidence>
<dbReference type="PANTHER" id="PTHR11629">
    <property type="entry name" value="VACUOLAR PROTON ATPASES"/>
    <property type="match status" value="1"/>
</dbReference>
<feature type="transmembrane region" description="Helical" evidence="9">
    <location>
        <begin position="500"/>
        <end position="519"/>
    </location>
</feature>
<evidence type="ECO:0000256" key="6">
    <source>
        <dbReference type="ARBA" id="ARBA00023065"/>
    </source>
</evidence>
<comment type="caution">
    <text evidence="10">The sequence shown here is derived from an EMBL/GenBank/DDBJ whole genome shotgun (WGS) entry which is preliminary data.</text>
</comment>
<evidence type="ECO:0000313" key="11">
    <source>
        <dbReference type="Proteomes" id="UP000886723"/>
    </source>
</evidence>
<feature type="transmembrane region" description="Helical" evidence="9">
    <location>
        <begin position="563"/>
        <end position="586"/>
    </location>
</feature>
<organism evidence="10 11">
    <name type="scientific">Candidatus Pullilachnospira stercoravium</name>
    <dbReference type="NCBI Taxonomy" id="2840913"/>
    <lineage>
        <taxon>Bacteria</taxon>
        <taxon>Bacillati</taxon>
        <taxon>Bacillota</taxon>
        <taxon>Clostridia</taxon>
        <taxon>Lachnospirales</taxon>
        <taxon>Lachnospiraceae</taxon>
        <taxon>Lachnospiraceae incertae sedis</taxon>
        <taxon>Candidatus Pullilachnospira</taxon>
    </lineage>
</organism>
<accession>A0A9D1NUU1</accession>
<dbReference type="Proteomes" id="UP000886723">
    <property type="component" value="Unassembled WGS sequence"/>
</dbReference>
<dbReference type="GO" id="GO:0033179">
    <property type="term" value="C:proton-transporting V-type ATPase, V0 domain"/>
    <property type="evidence" value="ECO:0007669"/>
    <property type="project" value="InterPro"/>
</dbReference>
<dbReference type="GO" id="GO:0016471">
    <property type="term" value="C:vacuolar proton-transporting V-type ATPase complex"/>
    <property type="evidence" value="ECO:0007669"/>
    <property type="project" value="TreeGrafter"/>
</dbReference>
<evidence type="ECO:0000256" key="4">
    <source>
        <dbReference type="ARBA" id="ARBA00022692"/>
    </source>
</evidence>
<dbReference type="AlphaFoldDB" id="A0A9D1NUU1"/>
<dbReference type="Pfam" id="PF01496">
    <property type="entry name" value="V_ATPase_I"/>
    <property type="match status" value="1"/>
</dbReference>
<protein>
    <submittedName>
        <fullName evidence="10">ATPase</fullName>
    </submittedName>
</protein>
<comment type="subcellular location">
    <subcellularLocation>
        <location evidence="1">Membrane</location>
        <topology evidence="1">Multi-pass membrane protein</topology>
    </subcellularLocation>
</comment>
<feature type="transmembrane region" description="Helical" evidence="9">
    <location>
        <begin position="472"/>
        <end position="494"/>
    </location>
</feature>
<keyword evidence="6" id="KW-0406">Ion transport</keyword>
<evidence type="ECO:0000256" key="8">
    <source>
        <dbReference type="SAM" id="Coils"/>
    </source>
</evidence>
<name>A0A9D1NUU1_9FIRM</name>
<dbReference type="GO" id="GO:0046961">
    <property type="term" value="F:proton-transporting ATPase activity, rotational mechanism"/>
    <property type="evidence" value="ECO:0007669"/>
    <property type="project" value="InterPro"/>
</dbReference>
<feature type="transmembrane region" description="Helical" evidence="9">
    <location>
        <begin position="593"/>
        <end position="616"/>
    </location>
</feature>
<feature type="transmembrane region" description="Helical" evidence="9">
    <location>
        <begin position="432"/>
        <end position="460"/>
    </location>
</feature>
<evidence type="ECO:0000256" key="7">
    <source>
        <dbReference type="ARBA" id="ARBA00023136"/>
    </source>
</evidence>
<keyword evidence="3" id="KW-0813">Transport</keyword>
<comment type="similarity">
    <text evidence="2">Belongs to the V-ATPase 116 kDa subunit family.</text>
</comment>
<evidence type="ECO:0000256" key="9">
    <source>
        <dbReference type="SAM" id="Phobius"/>
    </source>
</evidence>
<reference evidence="10" key="1">
    <citation type="submission" date="2020-10" db="EMBL/GenBank/DDBJ databases">
        <authorList>
            <person name="Gilroy R."/>
        </authorList>
    </citation>
    <scope>NUCLEOTIDE SEQUENCE</scope>
    <source>
        <strain evidence="10">ChiBcec2-4451</strain>
    </source>
</reference>
<dbReference type="EMBL" id="DVON01000099">
    <property type="protein sequence ID" value="HIV12410.1"/>
    <property type="molecule type" value="Genomic_DNA"/>
</dbReference>
<dbReference type="GO" id="GO:0007035">
    <property type="term" value="P:vacuolar acidification"/>
    <property type="evidence" value="ECO:0007669"/>
    <property type="project" value="TreeGrafter"/>
</dbReference>
<evidence type="ECO:0000256" key="5">
    <source>
        <dbReference type="ARBA" id="ARBA00022989"/>
    </source>
</evidence>
<gene>
    <name evidence="10" type="ORF">IAA63_04625</name>
</gene>
<sequence length="643" mass="72926">MIEKMEFISITGPKADIDRVVDQYLSRYEIHLENALAELNTVQNLSPYLQINPYKPLLSRAEELEALLEPRDTEEAASISLEDAAALVEELDQKLSGLDADKKSLDEQLHRTEELLQKLEPFGHLEYDISTLLNFRFVYCQFGKIPKEYYSKFETYVYDNMDTLFYRCYADDHYIWGFYFCPRVQADRISAVYASMHFEQMDIPQELWGLPEQVRRKLTVQQKDLRESLVTADGQMRELIESHSARLRAARKKLAAQSRNFDVRKLAACTRQKDREVFYILCGWMSRQDAQSFQRDIAEDPSLYCFVESGDSQGHGEPPTKLKNPKVFKPFEMFVRMYGLPSYHEMDPTIFVALTYIVIFGAMFGDAGQGLCLAVGGFLLYHFKKIDLAAIIGTAGICSTIFGLLFGSIFGFEDVIPALWLRPTTAMADVPFLGKLNTVFVVAIGFGMFLILLTMIFHIVNGIRNHDVENIWFDQNAVAGLVFYGSLVAVILLFSSGHALPATVVLVVMFGVPLLIIMLKEPLTRFVTKQSPAIEGGKAMFFVQSFFELFEVMLSYLSNTLSFIRIGAFAISHASMMEVVLMLAGAEAGTPNWLVIILGNIFVTGMEGLIVGIQVLRLEYYEMFSRFYNGGGKPFKPFLKKEN</sequence>
<evidence type="ECO:0000256" key="1">
    <source>
        <dbReference type="ARBA" id="ARBA00004141"/>
    </source>
</evidence>